<dbReference type="PROSITE" id="PS00217">
    <property type="entry name" value="SUGAR_TRANSPORT_2"/>
    <property type="match status" value="1"/>
</dbReference>
<dbReference type="Proteomes" id="UP001174694">
    <property type="component" value="Unassembled WGS sequence"/>
</dbReference>
<reference evidence="11" key="1">
    <citation type="submission" date="2022-07" db="EMBL/GenBank/DDBJ databases">
        <title>Fungi with potential for degradation of polypropylene.</title>
        <authorList>
            <person name="Gostincar C."/>
        </authorList>
    </citation>
    <scope>NUCLEOTIDE SEQUENCE</scope>
    <source>
        <strain evidence="11">EXF-13308</strain>
    </source>
</reference>
<keyword evidence="6 9" id="KW-0472">Membrane</keyword>
<evidence type="ECO:0000256" key="8">
    <source>
        <dbReference type="RuleBase" id="RU003346"/>
    </source>
</evidence>
<feature type="transmembrane region" description="Helical" evidence="9">
    <location>
        <begin position="296"/>
        <end position="320"/>
    </location>
</feature>
<evidence type="ECO:0000256" key="3">
    <source>
        <dbReference type="ARBA" id="ARBA00022448"/>
    </source>
</evidence>
<evidence type="ECO:0000256" key="5">
    <source>
        <dbReference type="ARBA" id="ARBA00022989"/>
    </source>
</evidence>
<feature type="transmembrane region" description="Helical" evidence="9">
    <location>
        <begin position="261"/>
        <end position="284"/>
    </location>
</feature>
<dbReference type="Gene3D" id="1.20.1250.20">
    <property type="entry name" value="MFS general substrate transporter like domains"/>
    <property type="match status" value="1"/>
</dbReference>
<evidence type="ECO:0000313" key="11">
    <source>
        <dbReference type="EMBL" id="KAJ9132189.1"/>
    </source>
</evidence>
<dbReference type="InterPro" id="IPR003663">
    <property type="entry name" value="Sugar/inositol_transpt"/>
</dbReference>
<feature type="transmembrane region" description="Helical" evidence="9">
    <location>
        <begin position="56"/>
        <end position="75"/>
    </location>
</feature>
<feature type="transmembrane region" description="Helical" evidence="9">
    <location>
        <begin position="327"/>
        <end position="349"/>
    </location>
</feature>
<comment type="similarity">
    <text evidence="2 8">Belongs to the major facilitator superfamily. Sugar transporter (TC 2.A.1.1) family.</text>
</comment>
<feature type="transmembrane region" description="Helical" evidence="9">
    <location>
        <begin position="175"/>
        <end position="194"/>
    </location>
</feature>
<dbReference type="InterPro" id="IPR036259">
    <property type="entry name" value="MFS_trans_sf"/>
</dbReference>
<keyword evidence="4 9" id="KW-0812">Transmembrane</keyword>
<dbReference type="GO" id="GO:0016020">
    <property type="term" value="C:membrane"/>
    <property type="evidence" value="ECO:0007669"/>
    <property type="project" value="UniProtKB-SubCell"/>
</dbReference>
<dbReference type="Pfam" id="PF00083">
    <property type="entry name" value="Sugar_tr"/>
    <property type="match status" value="1"/>
</dbReference>
<comment type="subcellular location">
    <subcellularLocation>
        <location evidence="1">Membrane</location>
        <topology evidence="1">Multi-pass membrane protein</topology>
    </subcellularLocation>
</comment>
<dbReference type="InterPro" id="IPR005829">
    <property type="entry name" value="Sugar_transporter_CS"/>
</dbReference>
<evidence type="ECO:0000256" key="1">
    <source>
        <dbReference type="ARBA" id="ARBA00004141"/>
    </source>
</evidence>
<dbReference type="NCBIfam" id="TIGR00879">
    <property type="entry name" value="SP"/>
    <property type="match status" value="1"/>
</dbReference>
<dbReference type="PRINTS" id="PR00171">
    <property type="entry name" value="SUGRTRNSPORT"/>
</dbReference>
<dbReference type="EMBL" id="JANBVO010000060">
    <property type="protein sequence ID" value="KAJ9132189.1"/>
    <property type="molecule type" value="Genomic_DNA"/>
</dbReference>
<evidence type="ECO:0000256" key="9">
    <source>
        <dbReference type="SAM" id="Phobius"/>
    </source>
</evidence>
<dbReference type="PANTHER" id="PTHR48022:SF47">
    <property type="entry name" value="MAJOR FACILITATOR SUPERFAMILY (MFS) PROFILE DOMAIN-CONTAINING PROTEIN"/>
    <property type="match status" value="1"/>
</dbReference>
<name>A0AA38R7W9_9PEZI</name>
<evidence type="ECO:0000259" key="10">
    <source>
        <dbReference type="PROSITE" id="PS50850"/>
    </source>
</evidence>
<dbReference type="AlphaFoldDB" id="A0AA38R7W9"/>
<organism evidence="11 12">
    <name type="scientific">Pleurostoma richardsiae</name>
    <dbReference type="NCBI Taxonomy" id="41990"/>
    <lineage>
        <taxon>Eukaryota</taxon>
        <taxon>Fungi</taxon>
        <taxon>Dikarya</taxon>
        <taxon>Ascomycota</taxon>
        <taxon>Pezizomycotina</taxon>
        <taxon>Sordariomycetes</taxon>
        <taxon>Sordariomycetidae</taxon>
        <taxon>Calosphaeriales</taxon>
        <taxon>Pleurostomataceae</taxon>
        <taxon>Pleurostoma</taxon>
    </lineage>
</organism>
<feature type="transmembrane region" description="Helical" evidence="9">
    <location>
        <begin position="409"/>
        <end position="428"/>
    </location>
</feature>
<keyword evidence="5 9" id="KW-1133">Transmembrane helix</keyword>
<sequence>MFGLTLPKTYNVYFLALISTVGGMLFGFDISSMSAVVGTNQYLDFFDNPTGARQGAIGSALAAGSVLGSASAGYVSDKIGRRDAIWWSCIFWIIGTIIQTAVQNWQMLLAGRIINGITVGVTSSQVPVYLAEIAKHDKRGSIIVIQQLAIDVGFTVYFFVGYGCSFITGPASFRATWAVQFVPCVILMLGLLFLPESPRWLISKDRLDEAITVLANIQSGGNTDDPMVIAEWEEIRNTLRIEREVGRGWRKFVKNGMWRRTLVGFMVQAWQQLAGANVITYYVVYLFQMANLTGNINLIASSINYIVALICTIIAFSYINRTGRRPLLIYGAIGMGLCHFIIGAMIAAYKQPAPEGVAGNLNVIVKVVGSPSHVIIAFAYLLIIVYYFTLAPVTWVYSAEVWSLGTRATGMGIATIGNWVFNFALGLFVPPGFRNIDFGLFILFGALCFCAAAFGFFMYPETCGKTLEEVETMFAKDGPHPWNTKVGHSRLDEEVRQVSVVQEQGRKSIGSAKANVDNVERMETV</sequence>
<feature type="domain" description="Major facilitator superfamily (MFS) profile" evidence="10">
    <location>
        <begin position="15"/>
        <end position="463"/>
    </location>
</feature>
<dbReference type="InterPro" id="IPR020846">
    <property type="entry name" value="MFS_dom"/>
</dbReference>
<evidence type="ECO:0000313" key="12">
    <source>
        <dbReference type="Proteomes" id="UP001174694"/>
    </source>
</evidence>
<dbReference type="InterPro" id="IPR005828">
    <property type="entry name" value="MFS_sugar_transport-like"/>
</dbReference>
<dbReference type="GO" id="GO:0005351">
    <property type="term" value="F:carbohydrate:proton symporter activity"/>
    <property type="evidence" value="ECO:0007669"/>
    <property type="project" value="TreeGrafter"/>
</dbReference>
<evidence type="ECO:0000256" key="7">
    <source>
        <dbReference type="ARBA" id="ARBA00023180"/>
    </source>
</evidence>
<protein>
    <submittedName>
        <fullName evidence="11">General substrate transporter</fullName>
    </submittedName>
</protein>
<dbReference type="FunFam" id="1.20.1250.20:FF:000026">
    <property type="entry name" value="MFS quinate transporter QutD"/>
    <property type="match status" value="1"/>
</dbReference>
<comment type="caution">
    <text evidence="11">The sequence shown here is derived from an EMBL/GenBank/DDBJ whole genome shotgun (WGS) entry which is preliminary data.</text>
</comment>
<proteinExistence type="inferred from homology"/>
<dbReference type="PANTHER" id="PTHR48022">
    <property type="entry name" value="PLASTIDIC GLUCOSE TRANSPORTER 4"/>
    <property type="match status" value="1"/>
</dbReference>
<evidence type="ECO:0000256" key="6">
    <source>
        <dbReference type="ARBA" id="ARBA00023136"/>
    </source>
</evidence>
<feature type="transmembrane region" description="Helical" evidence="9">
    <location>
        <begin position="108"/>
        <end position="130"/>
    </location>
</feature>
<dbReference type="PROSITE" id="PS50850">
    <property type="entry name" value="MFS"/>
    <property type="match status" value="1"/>
</dbReference>
<feature type="transmembrane region" description="Helical" evidence="9">
    <location>
        <begin position="142"/>
        <end position="163"/>
    </location>
</feature>
<feature type="transmembrane region" description="Helical" evidence="9">
    <location>
        <begin position="374"/>
        <end position="397"/>
    </location>
</feature>
<feature type="transmembrane region" description="Helical" evidence="9">
    <location>
        <begin position="12"/>
        <end position="36"/>
    </location>
</feature>
<dbReference type="SUPFAM" id="SSF103473">
    <property type="entry name" value="MFS general substrate transporter"/>
    <property type="match status" value="1"/>
</dbReference>
<dbReference type="InterPro" id="IPR050360">
    <property type="entry name" value="MFS_Sugar_Transporters"/>
</dbReference>
<accession>A0AA38R7W9</accession>
<feature type="transmembrane region" description="Helical" evidence="9">
    <location>
        <begin position="440"/>
        <end position="459"/>
    </location>
</feature>
<evidence type="ECO:0000256" key="2">
    <source>
        <dbReference type="ARBA" id="ARBA00010992"/>
    </source>
</evidence>
<keyword evidence="7" id="KW-0325">Glycoprotein</keyword>
<gene>
    <name evidence="11" type="ORF">NKR23_g11413</name>
</gene>
<keyword evidence="3 8" id="KW-0813">Transport</keyword>
<dbReference type="PROSITE" id="PS00216">
    <property type="entry name" value="SUGAR_TRANSPORT_1"/>
    <property type="match status" value="1"/>
</dbReference>
<keyword evidence="12" id="KW-1185">Reference proteome</keyword>
<evidence type="ECO:0000256" key="4">
    <source>
        <dbReference type="ARBA" id="ARBA00022692"/>
    </source>
</evidence>
<feature type="transmembrane region" description="Helical" evidence="9">
    <location>
        <begin position="84"/>
        <end position="102"/>
    </location>
</feature>